<dbReference type="Gene3D" id="1.10.167.10">
    <property type="entry name" value="Regulator of G-protein Signalling 4, domain 2"/>
    <property type="match status" value="1"/>
</dbReference>
<dbReference type="GeneID" id="8850169"/>
<sequence length="631" mass="73712">MQQEQNIKVAFMGDDDYRNYLQKMWSDYSKLYQLENLQFTYLPTSVGTCLTYHPFDDFDILISLDSSFYVSIRKFNTGRRKPDGQLYNFTDFSSVYLDAPFALYQYDSDNSTGYQYYSKPNCTNVQLVAAYESEVHMSYLYLKRNNSLLSEREIEFLKFANSLTNLKTISSTMQERANMEKAYGFGNNSSLEYYHSLFMPDCQCANSACASISFQESDYWIIPAVALIVVHYLVLFISKSFLTPSLKSRLLIPYLPFIVIFFEANNFGLIYNLCFYPRMLIFSFVITWYIMIYSLTIIRIYYLRNLYHLLSKNRKNIEKKLRFQKTISGPLIGLLFTFVGGFALCAFLSLPFYFVFMYIPIGNAIYVNIIIGIYVAVACLVGLLAIGADLIFNRKKIKEKGLRYLFFFDDPYMIRIELILISMIIVSIIIVSTIPNSHGARFVSFVIYVCIVLISGGMATLKNIFNKILITIRKNKANHHTKDEIEIMLQNSDFRNILREYCTKEMSLENFNIFTQLLEMKEKKINLTFEILKNIEEQYMALNSLFELNVPSHVRREFYVFLKEMESGNNSKENELKESKEESNSNLDRLNLILKDSILQNLGDTLSRLETTKEYEIWNEIYSIQSKTLQQ</sequence>
<feature type="transmembrane region" description="Helical" evidence="1">
    <location>
        <begin position="445"/>
        <end position="465"/>
    </location>
</feature>
<feature type="transmembrane region" description="Helical" evidence="1">
    <location>
        <begin position="412"/>
        <end position="433"/>
    </location>
</feature>
<feature type="transmembrane region" description="Helical" evidence="1">
    <location>
        <begin position="250"/>
        <end position="273"/>
    </location>
</feature>
<dbReference type="InterPro" id="IPR036305">
    <property type="entry name" value="RGS_sf"/>
</dbReference>
<organism evidence="3">
    <name type="scientific">Naegleria gruberi</name>
    <name type="common">Amoeba</name>
    <dbReference type="NCBI Taxonomy" id="5762"/>
    <lineage>
        <taxon>Eukaryota</taxon>
        <taxon>Discoba</taxon>
        <taxon>Heterolobosea</taxon>
        <taxon>Tetramitia</taxon>
        <taxon>Eutetramitia</taxon>
        <taxon>Vahlkampfiidae</taxon>
        <taxon>Naegleria</taxon>
    </lineage>
</organism>
<keyword evidence="1" id="KW-0472">Membrane</keyword>
<keyword evidence="3" id="KW-1185">Reference proteome</keyword>
<name>D2VFA1_NAEGR</name>
<feature type="transmembrane region" description="Helical" evidence="1">
    <location>
        <begin position="219"/>
        <end position="238"/>
    </location>
</feature>
<dbReference type="EMBL" id="GG738868">
    <property type="protein sequence ID" value="EFC44333.1"/>
    <property type="molecule type" value="Genomic_DNA"/>
</dbReference>
<dbReference type="InParanoid" id="D2VFA1"/>
<gene>
    <name evidence="2" type="ORF">NAEGRDRAFT_67552</name>
</gene>
<proteinExistence type="predicted"/>
<keyword evidence="1" id="KW-1133">Transmembrane helix</keyword>
<evidence type="ECO:0000313" key="3">
    <source>
        <dbReference type="Proteomes" id="UP000006671"/>
    </source>
</evidence>
<accession>D2VFA1</accession>
<evidence type="ECO:0000313" key="2">
    <source>
        <dbReference type="EMBL" id="EFC44333.1"/>
    </source>
</evidence>
<dbReference type="KEGG" id="ngr:NAEGRDRAFT_67552"/>
<dbReference type="SUPFAM" id="SSF48097">
    <property type="entry name" value="Regulator of G-protein signaling, RGS"/>
    <property type="match status" value="1"/>
</dbReference>
<protein>
    <submittedName>
        <fullName evidence="2">Predicted protein</fullName>
    </submittedName>
</protein>
<evidence type="ECO:0000256" key="1">
    <source>
        <dbReference type="SAM" id="Phobius"/>
    </source>
</evidence>
<dbReference type="Proteomes" id="UP000006671">
    <property type="component" value="Unassembled WGS sequence"/>
</dbReference>
<dbReference type="VEuPathDB" id="AmoebaDB:NAEGRDRAFT_67552"/>
<feature type="transmembrane region" description="Helical" evidence="1">
    <location>
        <begin position="365"/>
        <end position="392"/>
    </location>
</feature>
<dbReference type="InterPro" id="IPR044926">
    <property type="entry name" value="RGS_subdomain_2"/>
</dbReference>
<feature type="transmembrane region" description="Helical" evidence="1">
    <location>
        <begin position="331"/>
        <end position="359"/>
    </location>
</feature>
<feature type="transmembrane region" description="Helical" evidence="1">
    <location>
        <begin position="279"/>
        <end position="302"/>
    </location>
</feature>
<reference evidence="2 3" key="1">
    <citation type="journal article" date="2010" name="Cell">
        <title>The genome of Naegleria gruberi illuminates early eukaryotic versatility.</title>
        <authorList>
            <person name="Fritz-Laylin L.K."/>
            <person name="Prochnik S.E."/>
            <person name="Ginger M.L."/>
            <person name="Dacks J.B."/>
            <person name="Carpenter M.L."/>
            <person name="Field M.C."/>
            <person name="Kuo A."/>
            <person name="Paredez A."/>
            <person name="Chapman J."/>
            <person name="Pham J."/>
            <person name="Shu S."/>
            <person name="Neupane R."/>
            <person name="Cipriano M."/>
            <person name="Mancuso J."/>
            <person name="Tu H."/>
            <person name="Salamov A."/>
            <person name="Lindquist E."/>
            <person name="Shapiro H."/>
            <person name="Lucas S."/>
            <person name="Grigoriev I.V."/>
            <person name="Cande W.Z."/>
            <person name="Fulton C."/>
            <person name="Rokhsar D.S."/>
            <person name="Dawson S.C."/>
        </authorList>
    </citation>
    <scope>NUCLEOTIDE SEQUENCE [LARGE SCALE GENOMIC DNA]</scope>
    <source>
        <strain evidence="2 3">NEG-M</strain>
    </source>
</reference>
<keyword evidence="1" id="KW-0812">Transmembrane</keyword>
<dbReference type="AlphaFoldDB" id="D2VFA1"/>
<dbReference type="RefSeq" id="XP_002677077.1">
    <property type="nucleotide sequence ID" value="XM_002677031.1"/>
</dbReference>